<evidence type="ECO:0000256" key="3">
    <source>
        <dbReference type="ARBA" id="ARBA00022683"/>
    </source>
</evidence>
<dbReference type="PROSITE" id="PS51350">
    <property type="entry name" value="PTS_HPR_DOM"/>
    <property type="match status" value="1"/>
</dbReference>
<keyword evidence="3" id="KW-0598">Phosphotransferase system</keyword>
<dbReference type="EMBL" id="JBHHMI010000010">
    <property type="protein sequence ID" value="MFB5267813.1"/>
    <property type="molecule type" value="Genomic_DNA"/>
</dbReference>
<dbReference type="NCBIfam" id="TIGR01003">
    <property type="entry name" value="PTS_HPr_family"/>
    <property type="match status" value="1"/>
</dbReference>
<feature type="domain" description="HPr" evidence="4">
    <location>
        <begin position="1"/>
        <end position="85"/>
    </location>
</feature>
<dbReference type="PROSITE" id="PS00589">
    <property type="entry name" value="PTS_HPR_SER"/>
    <property type="match status" value="1"/>
</dbReference>
<dbReference type="InterPro" id="IPR002114">
    <property type="entry name" value="PTS_HPr_Ser_P_site"/>
</dbReference>
<keyword evidence="2" id="KW-0963">Cytoplasm</keyword>
<evidence type="ECO:0000256" key="2">
    <source>
        <dbReference type="ARBA" id="ARBA00022490"/>
    </source>
</evidence>
<organism evidence="5 6">
    <name type="scientific">Paenibacillus enshidis</name>
    <dbReference type="NCBI Taxonomy" id="1458439"/>
    <lineage>
        <taxon>Bacteria</taxon>
        <taxon>Bacillati</taxon>
        <taxon>Bacillota</taxon>
        <taxon>Bacilli</taxon>
        <taxon>Bacillales</taxon>
        <taxon>Paenibacillaceae</taxon>
        <taxon>Paenibacillus</taxon>
    </lineage>
</organism>
<comment type="caution">
    <text evidence="5">The sequence shown here is derived from an EMBL/GenBank/DDBJ whole genome shotgun (WGS) entry which is preliminary data.</text>
</comment>
<dbReference type="PANTHER" id="PTHR33705">
    <property type="entry name" value="PHOSPHOCARRIER PROTEIN HPR"/>
    <property type="match status" value="1"/>
</dbReference>
<evidence type="ECO:0000313" key="6">
    <source>
        <dbReference type="Proteomes" id="UP001580346"/>
    </source>
</evidence>
<dbReference type="PRINTS" id="PR00107">
    <property type="entry name" value="PHOSPHOCPHPR"/>
</dbReference>
<dbReference type="CDD" id="cd00367">
    <property type="entry name" value="PTS-HPr_like"/>
    <property type="match status" value="1"/>
</dbReference>
<dbReference type="RefSeq" id="WP_375355815.1">
    <property type="nucleotide sequence ID" value="NZ_JBHHMI010000010.1"/>
</dbReference>
<dbReference type="PANTHER" id="PTHR33705:SF2">
    <property type="entry name" value="PHOSPHOCARRIER PROTEIN NPR"/>
    <property type="match status" value="1"/>
</dbReference>
<dbReference type="Pfam" id="PF00381">
    <property type="entry name" value="PTS-HPr"/>
    <property type="match status" value="1"/>
</dbReference>
<reference evidence="5 6" key="1">
    <citation type="submission" date="2024-09" db="EMBL/GenBank/DDBJ databases">
        <title>Paenibacillus zeirhizospherea sp. nov., isolated from surface of the maize (Zea mays) roots in a horticulture field, Hungary.</title>
        <authorList>
            <person name="Marton D."/>
            <person name="Farkas M."/>
            <person name="Bedics A."/>
            <person name="Toth E."/>
            <person name="Tancsics A."/>
            <person name="Boka K."/>
            <person name="Maroti G."/>
            <person name="Kriszt B."/>
            <person name="Cserhati M."/>
        </authorList>
    </citation>
    <scope>NUCLEOTIDE SEQUENCE [LARGE SCALE GENOMIC DNA]</scope>
    <source>
        <strain evidence="5 6">KCTC 33519</strain>
    </source>
</reference>
<keyword evidence="6" id="KW-1185">Reference proteome</keyword>
<accession>A0ABV5AUC4</accession>
<dbReference type="Gene3D" id="3.30.1340.10">
    <property type="entry name" value="HPr-like"/>
    <property type="match status" value="1"/>
</dbReference>
<comment type="subcellular location">
    <subcellularLocation>
        <location evidence="1">Cytoplasm</location>
    </subcellularLocation>
</comment>
<dbReference type="SUPFAM" id="SSF55594">
    <property type="entry name" value="HPr-like"/>
    <property type="match status" value="1"/>
</dbReference>
<proteinExistence type="predicted"/>
<protein>
    <submittedName>
        <fullName evidence="5">HPr family phosphocarrier protein</fullName>
    </submittedName>
</protein>
<evidence type="ECO:0000256" key="1">
    <source>
        <dbReference type="ARBA" id="ARBA00004496"/>
    </source>
</evidence>
<gene>
    <name evidence="5" type="ORF">ACE41H_13615</name>
</gene>
<dbReference type="InterPro" id="IPR000032">
    <property type="entry name" value="HPr-like"/>
</dbReference>
<dbReference type="Proteomes" id="UP001580346">
    <property type="component" value="Unassembled WGS sequence"/>
</dbReference>
<evidence type="ECO:0000313" key="5">
    <source>
        <dbReference type="EMBL" id="MFB5267813.1"/>
    </source>
</evidence>
<name>A0ABV5AUC4_9BACL</name>
<dbReference type="InterPro" id="IPR050399">
    <property type="entry name" value="HPr"/>
</dbReference>
<sequence length="85" mass="9276">MQKELTIQNPLGIHSRPAGAVTKKALQYPCDVKIVKGSREVNAKSIIGVLSLEMKYGDQILLITAGDQEEEALKELGVLLQSDLE</sequence>
<evidence type="ECO:0000259" key="4">
    <source>
        <dbReference type="PROSITE" id="PS51350"/>
    </source>
</evidence>
<dbReference type="InterPro" id="IPR035895">
    <property type="entry name" value="HPr-like_sf"/>
</dbReference>